<feature type="compositionally biased region" description="Polar residues" evidence="1">
    <location>
        <begin position="238"/>
        <end position="259"/>
    </location>
</feature>
<feature type="compositionally biased region" description="Polar residues" evidence="1">
    <location>
        <begin position="639"/>
        <end position="662"/>
    </location>
</feature>
<feature type="compositionally biased region" description="Polar residues" evidence="1">
    <location>
        <begin position="61"/>
        <end position="73"/>
    </location>
</feature>
<feature type="region of interest" description="Disordered" evidence="1">
    <location>
        <begin position="103"/>
        <end position="164"/>
    </location>
</feature>
<evidence type="ECO:0000256" key="1">
    <source>
        <dbReference type="SAM" id="MobiDB-lite"/>
    </source>
</evidence>
<dbReference type="OMA" id="EINNFKM"/>
<feature type="compositionally biased region" description="Polar residues" evidence="1">
    <location>
        <begin position="711"/>
        <end position="723"/>
    </location>
</feature>
<feature type="compositionally biased region" description="Polar residues" evidence="1">
    <location>
        <begin position="209"/>
        <end position="222"/>
    </location>
</feature>
<feature type="compositionally biased region" description="Low complexity" evidence="1">
    <location>
        <begin position="31"/>
        <end position="40"/>
    </location>
</feature>
<evidence type="ECO:0000313" key="3">
    <source>
        <dbReference type="EnsemblFungi" id="MAPG_06511T0"/>
    </source>
</evidence>
<dbReference type="GO" id="GO:0030036">
    <property type="term" value="P:actin cytoskeleton organization"/>
    <property type="evidence" value="ECO:0007669"/>
    <property type="project" value="TreeGrafter"/>
</dbReference>
<accession>A0A0C4E282</accession>
<dbReference type="EMBL" id="GL876970">
    <property type="protein sequence ID" value="KLU87512.1"/>
    <property type="molecule type" value="Genomic_DNA"/>
</dbReference>
<dbReference type="AlphaFoldDB" id="A0A0C4E282"/>
<evidence type="ECO:0008006" key="5">
    <source>
        <dbReference type="Google" id="ProtNLM"/>
    </source>
</evidence>
<feature type="compositionally biased region" description="Low complexity" evidence="1">
    <location>
        <begin position="690"/>
        <end position="702"/>
    </location>
</feature>
<sequence>MAALVQSYPQQSGTITMLQTRPSSSSGMLPQGQSQSQSYGGSQGQRNSFYGNSGPIGGQQAYRTNSGPIQPYAFTSTPNYHVSAPRQQNVASYRTASSPAVPTMQSFDAANGPGRSRYPTSASMTNLSQGASAGYNASGARDDSSLPAVGGRRHPTAPRPQSVHLTGAATAMATQVTFTQATPIRVSPERYRRPVPRTTDGASAPPQPRLQSSAQPSGSGMANVSHLYTHDQRPNIARSRTPSANNSRPTSLYSATPVGSSDDFHTHRRQLSKEDDAKRLRRRSMPALDCNDYSKFAAPQEPRKAEEPTKSRKTSDREAKTARVVTPANPAGNKDNGTRVKNGSAESLASNRSASHQSSSTAPVSGAPTVNPAGSMSAADPPSANSSNTDNLRVVTIPPRGSSTDVSKTVTNPSPLSKPMTMDSESDAPAAGASANANNSSQAPGQGASPAAQQLAAISQKTGKPKSKTSRLRRAFSFGSAAELRKASNPETIRELAGADNTSKLQNGPGSDAAYDAEQARIAQQQEEGGIGNSIYAGAKIFAGSTDNLSISSTASSASIMIRKMGRGMKKGGRSLVGLFRPKSVIGGPAGDSQAPEASQTAVSMITVEAERDRVNVNADPHSQNGGGTGFPRLERNSIDASKTSSLVSDRLGSSGTDNSGVRKSIVGGDRERAEVLAAVRKGILKRRGASPSPSRGNPNGSLRGAPAMSDSPNSSAPSTPNDDVQGHKRTGSVAIGSEDYFMTALRLRQDTKSAPVTPQGSTPTGTMRRNATFSPRIVFYDTWHSQEYDRRGEIATCNRLTPMLAQQIKEELNSFKMEMEVHENSKIYTHFF</sequence>
<feature type="compositionally biased region" description="Polar residues" evidence="1">
    <location>
        <begin position="753"/>
        <end position="770"/>
    </location>
</feature>
<feature type="compositionally biased region" description="Low complexity" evidence="1">
    <location>
        <begin position="428"/>
        <end position="460"/>
    </location>
</feature>
<feature type="compositionally biased region" description="Polar residues" evidence="1">
    <location>
        <begin position="7"/>
        <end position="28"/>
    </location>
</feature>
<dbReference type="PANTHER" id="PTHR12751:SF18">
    <property type="entry name" value="PHOSPHATASE AND ACTIN REGULATOR 1"/>
    <property type="match status" value="1"/>
</dbReference>
<organism evidence="3 4">
    <name type="scientific">Magnaporthiopsis poae (strain ATCC 64411 / 73-15)</name>
    <name type="common">Kentucky bluegrass fungus</name>
    <name type="synonym">Magnaporthe poae</name>
    <dbReference type="NCBI Taxonomy" id="644358"/>
    <lineage>
        <taxon>Eukaryota</taxon>
        <taxon>Fungi</taxon>
        <taxon>Dikarya</taxon>
        <taxon>Ascomycota</taxon>
        <taxon>Pezizomycotina</taxon>
        <taxon>Sordariomycetes</taxon>
        <taxon>Sordariomycetidae</taxon>
        <taxon>Magnaporthales</taxon>
        <taxon>Magnaporthaceae</taxon>
        <taxon>Magnaporthiopsis</taxon>
    </lineage>
</organism>
<dbReference type="EMBL" id="ADBL01001583">
    <property type="status" value="NOT_ANNOTATED_CDS"/>
    <property type="molecule type" value="Genomic_DNA"/>
</dbReference>
<dbReference type="VEuPathDB" id="FungiDB:MAPG_06511"/>
<dbReference type="EnsemblFungi" id="MAPG_06511T0">
    <property type="protein sequence ID" value="MAPG_06511T0"/>
    <property type="gene ID" value="MAPG_06511"/>
</dbReference>
<feature type="compositionally biased region" description="Basic residues" evidence="1">
    <location>
        <begin position="463"/>
        <end position="473"/>
    </location>
</feature>
<feature type="region of interest" description="Disordered" evidence="1">
    <location>
        <begin position="179"/>
        <end position="473"/>
    </location>
</feature>
<dbReference type="OrthoDB" id="5563016at2759"/>
<reference evidence="3" key="5">
    <citation type="submission" date="2015-06" db="UniProtKB">
        <authorList>
            <consortium name="EnsemblFungi"/>
        </authorList>
    </citation>
    <scope>IDENTIFICATION</scope>
    <source>
        <strain evidence="3">ATCC 64411</strain>
    </source>
</reference>
<reference evidence="2" key="3">
    <citation type="submission" date="2011-03" db="EMBL/GenBank/DDBJ databases">
        <title>Annotation of Magnaporthe poae ATCC 64411.</title>
        <authorList>
            <person name="Ma L.-J."/>
            <person name="Dead R."/>
            <person name="Young S.K."/>
            <person name="Zeng Q."/>
            <person name="Gargeya S."/>
            <person name="Fitzgerald M."/>
            <person name="Haas B."/>
            <person name="Abouelleil A."/>
            <person name="Alvarado L."/>
            <person name="Arachchi H.M."/>
            <person name="Berlin A."/>
            <person name="Brown A."/>
            <person name="Chapman S.B."/>
            <person name="Chen Z."/>
            <person name="Dunbar C."/>
            <person name="Freedman E."/>
            <person name="Gearin G."/>
            <person name="Gellesch M."/>
            <person name="Goldberg J."/>
            <person name="Griggs A."/>
            <person name="Gujja S."/>
            <person name="Heiman D."/>
            <person name="Howarth C."/>
            <person name="Larson L."/>
            <person name="Lui A."/>
            <person name="MacDonald P.J.P."/>
            <person name="Mehta T."/>
            <person name="Montmayeur A."/>
            <person name="Murphy C."/>
            <person name="Neiman D."/>
            <person name="Pearson M."/>
            <person name="Priest M."/>
            <person name="Roberts A."/>
            <person name="Saif S."/>
            <person name="Shea T."/>
            <person name="Shenoy N."/>
            <person name="Sisk P."/>
            <person name="Stolte C."/>
            <person name="Sykes S."/>
            <person name="Yandava C."/>
            <person name="Wortman J."/>
            <person name="Nusbaum C."/>
            <person name="Birren B."/>
        </authorList>
    </citation>
    <scope>NUCLEOTIDE SEQUENCE</scope>
    <source>
        <strain evidence="2">ATCC 64411</strain>
    </source>
</reference>
<reference evidence="3" key="4">
    <citation type="journal article" date="2015" name="G3 (Bethesda)">
        <title>Genome sequences of three phytopathogenic species of the Magnaporthaceae family of fungi.</title>
        <authorList>
            <person name="Okagaki L.H."/>
            <person name="Nunes C.C."/>
            <person name="Sailsbery J."/>
            <person name="Clay B."/>
            <person name="Brown D."/>
            <person name="John T."/>
            <person name="Oh Y."/>
            <person name="Young N."/>
            <person name="Fitzgerald M."/>
            <person name="Haas B.J."/>
            <person name="Zeng Q."/>
            <person name="Young S."/>
            <person name="Adiconis X."/>
            <person name="Fan L."/>
            <person name="Levin J.Z."/>
            <person name="Mitchell T.K."/>
            <person name="Okubara P.A."/>
            <person name="Farman M.L."/>
            <person name="Kohn L.M."/>
            <person name="Birren B."/>
            <person name="Ma L.-J."/>
            <person name="Dean R.A."/>
        </authorList>
    </citation>
    <scope>NUCLEOTIDE SEQUENCE</scope>
    <source>
        <strain evidence="3">ATCC 64411 / 73-15</strain>
    </source>
</reference>
<feature type="compositionally biased region" description="Polar residues" evidence="1">
    <location>
        <begin position="118"/>
        <end position="131"/>
    </location>
</feature>
<proteinExistence type="predicted"/>
<evidence type="ECO:0000313" key="4">
    <source>
        <dbReference type="Proteomes" id="UP000011715"/>
    </source>
</evidence>
<name>A0A0C4E282_MAGP6</name>
<feature type="region of interest" description="Disordered" evidence="1">
    <location>
        <begin position="685"/>
        <end position="736"/>
    </location>
</feature>
<dbReference type="eggNOG" id="KOG4339">
    <property type="taxonomic scope" value="Eukaryota"/>
</dbReference>
<feature type="compositionally biased region" description="Low complexity" evidence="1">
    <location>
        <begin position="347"/>
        <end position="365"/>
    </location>
</feature>
<feature type="region of interest" description="Disordered" evidence="1">
    <location>
        <begin position="616"/>
        <end position="667"/>
    </location>
</feature>
<feature type="compositionally biased region" description="Basic and acidic residues" evidence="1">
    <location>
        <begin position="301"/>
        <end position="321"/>
    </location>
</feature>
<feature type="region of interest" description="Disordered" evidence="1">
    <location>
        <begin position="751"/>
        <end position="770"/>
    </location>
</feature>
<feature type="region of interest" description="Disordered" evidence="1">
    <location>
        <begin position="1"/>
        <end position="73"/>
    </location>
</feature>
<evidence type="ECO:0000313" key="2">
    <source>
        <dbReference type="EMBL" id="KLU87512.1"/>
    </source>
</evidence>
<dbReference type="PANTHER" id="PTHR12751">
    <property type="entry name" value="PHOSPHATASE AND ACTIN REGULATOR PHACTR"/>
    <property type="match status" value="1"/>
</dbReference>
<protein>
    <recommendedName>
        <fullName evidence="5">Dihydroflavonal-4-reductase protein</fullName>
    </recommendedName>
</protein>
<keyword evidence="4" id="KW-1185">Reference proteome</keyword>
<dbReference type="STRING" id="644358.A0A0C4E282"/>
<reference evidence="4" key="1">
    <citation type="submission" date="2010-05" db="EMBL/GenBank/DDBJ databases">
        <title>The genome sequence of Magnaporthe poae strain ATCC 64411.</title>
        <authorList>
            <person name="Ma L.-J."/>
            <person name="Dead R."/>
            <person name="Young S."/>
            <person name="Zeng Q."/>
            <person name="Koehrsen M."/>
            <person name="Alvarado L."/>
            <person name="Berlin A."/>
            <person name="Chapman S.B."/>
            <person name="Chen Z."/>
            <person name="Freedman E."/>
            <person name="Gellesch M."/>
            <person name="Goldberg J."/>
            <person name="Griggs A."/>
            <person name="Gujja S."/>
            <person name="Heilman E.R."/>
            <person name="Heiman D."/>
            <person name="Hepburn T."/>
            <person name="Howarth C."/>
            <person name="Jen D."/>
            <person name="Larson L."/>
            <person name="Mehta T."/>
            <person name="Neiman D."/>
            <person name="Pearson M."/>
            <person name="Roberts A."/>
            <person name="Saif S."/>
            <person name="Shea T."/>
            <person name="Shenoy N."/>
            <person name="Sisk P."/>
            <person name="Stolte C."/>
            <person name="Sykes S."/>
            <person name="Walk T."/>
            <person name="White J."/>
            <person name="Yandava C."/>
            <person name="Haas B."/>
            <person name="Nusbaum C."/>
            <person name="Birren B."/>
        </authorList>
    </citation>
    <scope>NUCLEOTIDE SEQUENCE [LARGE SCALE GENOMIC DNA]</scope>
    <source>
        <strain evidence="4">ATCC 64411 / 73-15</strain>
    </source>
</reference>
<feature type="compositionally biased region" description="Polar residues" evidence="1">
    <location>
        <begin position="401"/>
        <end position="415"/>
    </location>
</feature>
<dbReference type="GO" id="GO:0003779">
    <property type="term" value="F:actin binding"/>
    <property type="evidence" value="ECO:0007669"/>
    <property type="project" value="TreeGrafter"/>
</dbReference>
<reference evidence="2" key="2">
    <citation type="submission" date="2010-05" db="EMBL/GenBank/DDBJ databases">
        <title>The Genome Sequence of Magnaporthe poae strain ATCC 64411.</title>
        <authorList>
            <consortium name="The Broad Institute Genome Sequencing Platform"/>
            <consortium name="Broad Institute Genome Sequencing Center for Infectious Disease"/>
            <person name="Ma L.-J."/>
            <person name="Dead R."/>
            <person name="Young S."/>
            <person name="Zeng Q."/>
            <person name="Koehrsen M."/>
            <person name="Alvarado L."/>
            <person name="Berlin A."/>
            <person name="Chapman S.B."/>
            <person name="Chen Z."/>
            <person name="Freedman E."/>
            <person name="Gellesch M."/>
            <person name="Goldberg J."/>
            <person name="Griggs A."/>
            <person name="Gujja S."/>
            <person name="Heilman E.R."/>
            <person name="Heiman D."/>
            <person name="Hepburn T."/>
            <person name="Howarth C."/>
            <person name="Jen D."/>
            <person name="Larson L."/>
            <person name="Mehta T."/>
            <person name="Neiman D."/>
            <person name="Pearson M."/>
            <person name="Roberts A."/>
            <person name="Saif S."/>
            <person name="Shea T."/>
            <person name="Shenoy N."/>
            <person name="Sisk P."/>
            <person name="Stolte C."/>
            <person name="Sykes S."/>
            <person name="Walk T."/>
            <person name="White J."/>
            <person name="Yandava C."/>
            <person name="Haas B."/>
            <person name="Nusbaum C."/>
            <person name="Birren B."/>
        </authorList>
    </citation>
    <scope>NUCLEOTIDE SEQUENCE</scope>
    <source>
        <strain evidence="2">ATCC 64411</strain>
    </source>
</reference>
<gene>
    <name evidence="2" type="ORF">MAPG_06511</name>
</gene>
<dbReference type="Proteomes" id="UP000011715">
    <property type="component" value="Unassembled WGS sequence"/>
</dbReference>
<feature type="compositionally biased region" description="Low complexity" evidence="1">
    <location>
        <begin position="375"/>
        <end position="388"/>
    </location>
</feature>